<reference evidence="11 12" key="1">
    <citation type="submission" date="2020-01" db="EMBL/GenBank/DDBJ databases">
        <title>Paenibacillus soybeanensis sp. nov. isolated from the nodules of soybean (Glycine max(L.) Merr).</title>
        <authorList>
            <person name="Wang H."/>
        </authorList>
    </citation>
    <scope>NUCLEOTIDE SEQUENCE [LARGE SCALE GENOMIC DNA]</scope>
    <source>
        <strain evidence="11 12">T1</strain>
    </source>
</reference>
<keyword evidence="5" id="KW-0472">Membrane</keyword>
<dbReference type="Proteomes" id="UP000665561">
    <property type="component" value="Unassembled WGS sequence"/>
</dbReference>
<proteinExistence type="inferred from homology"/>
<dbReference type="Pfam" id="PF05504">
    <property type="entry name" value="Spore_GerAC"/>
    <property type="match status" value="1"/>
</dbReference>
<feature type="signal peptide" evidence="8">
    <location>
        <begin position="1"/>
        <end position="21"/>
    </location>
</feature>
<feature type="domain" description="Spore germination protein N-terminal" evidence="10">
    <location>
        <begin position="26"/>
        <end position="188"/>
    </location>
</feature>
<comment type="caution">
    <text evidence="11">The sequence shown here is derived from an EMBL/GenBank/DDBJ whole genome shotgun (WGS) entry which is preliminary data.</text>
</comment>
<sequence length="370" mass="40932">MAASAPWIRAIGILISAAALSACSNQQIINKINLAQTGSYDLAGDRVKTAVVIGEYFKKGETKIVLLDTESRTAFDMIPKLHAKSHKTVQYGQLRMIMFGRSFAGQGIGSILENFFRDSKVSSKLQLAVAEGEASKLLAATLRSNDPLYAMNLIEDNMRYGNLPHRAFQDTLFDYFGEGRDFYLPSLALDRGELNIGGIALFKGEAYRDRIGINEAFILKLLVENARDGSYTMPVPNARPEEALVIRCISSKTRMRLLRKAPVPAVELGVKLNVVLKDIPRSLRVATDRDLARLESGLEQELKGSITAFIARCVKLDVDPVGFGDFVRSRTRGWKEKPFYAAYPSLRTDVKVDLRITQAGVGKLGNILTR</sequence>
<keyword evidence="3" id="KW-0309">Germination</keyword>
<dbReference type="EMBL" id="JAAAMV010000024">
    <property type="protein sequence ID" value="NBD26889.1"/>
    <property type="molecule type" value="Genomic_DNA"/>
</dbReference>
<accession>A0ABW9XW05</accession>
<evidence type="ECO:0000313" key="12">
    <source>
        <dbReference type="Proteomes" id="UP000665561"/>
    </source>
</evidence>
<dbReference type="InterPro" id="IPR057336">
    <property type="entry name" value="GerAC_N"/>
</dbReference>
<name>A0ABW9XW05_9BACL</name>
<protein>
    <submittedName>
        <fullName evidence="11">Ger(X)C family spore germination protein</fullName>
    </submittedName>
</protein>
<evidence type="ECO:0000259" key="10">
    <source>
        <dbReference type="Pfam" id="PF25198"/>
    </source>
</evidence>
<dbReference type="InterPro" id="IPR046953">
    <property type="entry name" value="Spore_GerAC-like_C"/>
</dbReference>
<feature type="domain" description="Spore germination GerAC-like C-terminal" evidence="9">
    <location>
        <begin position="198"/>
        <end position="360"/>
    </location>
</feature>
<evidence type="ECO:0000256" key="4">
    <source>
        <dbReference type="ARBA" id="ARBA00022729"/>
    </source>
</evidence>
<dbReference type="InterPro" id="IPR008844">
    <property type="entry name" value="Spore_GerAC-like"/>
</dbReference>
<comment type="subcellular location">
    <subcellularLocation>
        <location evidence="1">Membrane</location>
        <topology evidence="1">Lipid-anchor</topology>
    </subcellularLocation>
</comment>
<evidence type="ECO:0000256" key="3">
    <source>
        <dbReference type="ARBA" id="ARBA00022544"/>
    </source>
</evidence>
<dbReference type="RefSeq" id="WP_161745912.1">
    <property type="nucleotide sequence ID" value="NZ_JAAAMV010000024.1"/>
</dbReference>
<comment type="similarity">
    <text evidence="2">Belongs to the GerABKC lipoprotein family.</text>
</comment>
<dbReference type="PANTHER" id="PTHR35789">
    <property type="entry name" value="SPORE GERMINATION PROTEIN B3"/>
    <property type="match status" value="1"/>
</dbReference>
<keyword evidence="12" id="KW-1185">Reference proteome</keyword>
<evidence type="ECO:0000256" key="7">
    <source>
        <dbReference type="ARBA" id="ARBA00023288"/>
    </source>
</evidence>
<evidence type="ECO:0000256" key="6">
    <source>
        <dbReference type="ARBA" id="ARBA00023139"/>
    </source>
</evidence>
<keyword evidence="7" id="KW-0449">Lipoprotein</keyword>
<organism evidence="11 12">
    <name type="scientific">Paenibacillus glycinis</name>
    <dbReference type="NCBI Taxonomy" id="2697035"/>
    <lineage>
        <taxon>Bacteria</taxon>
        <taxon>Bacillati</taxon>
        <taxon>Bacillota</taxon>
        <taxon>Bacilli</taxon>
        <taxon>Bacillales</taxon>
        <taxon>Paenibacillaceae</taxon>
        <taxon>Paenibacillus</taxon>
    </lineage>
</organism>
<keyword evidence="6" id="KW-0564">Palmitate</keyword>
<dbReference type="Pfam" id="PF25198">
    <property type="entry name" value="Spore_GerAC_N"/>
    <property type="match status" value="1"/>
</dbReference>
<feature type="chain" id="PRO_5045892529" evidence="8">
    <location>
        <begin position="22"/>
        <end position="370"/>
    </location>
</feature>
<dbReference type="PANTHER" id="PTHR35789:SF1">
    <property type="entry name" value="SPORE GERMINATION PROTEIN B3"/>
    <property type="match status" value="1"/>
</dbReference>
<dbReference type="NCBIfam" id="TIGR02887">
    <property type="entry name" value="spore_ger_x_C"/>
    <property type="match status" value="1"/>
</dbReference>
<evidence type="ECO:0000256" key="8">
    <source>
        <dbReference type="SAM" id="SignalP"/>
    </source>
</evidence>
<evidence type="ECO:0000256" key="2">
    <source>
        <dbReference type="ARBA" id="ARBA00007886"/>
    </source>
</evidence>
<keyword evidence="4 8" id="KW-0732">Signal</keyword>
<gene>
    <name evidence="11" type="ORF">GT019_23715</name>
</gene>
<evidence type="ECO:0000256" key="5">
    <source>
        <dbReference type="ARBA" id="ARBA00023136"/>
    </source>
</evidence>
<evidence type="ECO:0000256" key="1">
    <source>
        <dbReference type="ARBA" id="ARBA00004635"/>
    </source>
</evidence>
<evidence type="ECO:0000313" key="11">
    <source>
        <dbReference type="EMBL" id="NBD26889.1"/>
    </source>
</evidence>
<dbReference type="Gene3D" id="3.30.300.210">
    <property type="entry name" value="Nutrient germinant receptor protein C, domain 3"/>
    <property type="match status" value="1"/>
</dbReference>
<dbReference type="InterPro" id="IPR038501">
    <property type="entry name" value="Spore_GerAC_C_sf"/>
</dbReference>
<evidence type="ECO:0000259" key="9">
    <source>
        <dbReference type="Pfam" id="PF05504"/>
    </source>
</evidence>